<proteinExistence type="predicted"/>
<gene>
    <name evidence="2" type="ORF">VNI00_013830</name>
</gene>
<feature type="transmembrane region" description="Helical" evidence="1">
    <location>
        <begin position="61"/>
        <end position="82"/>
    </location>
</feature>
<keyword evidence="1" id="KW-0472">Membrane</keyword>
<keyword evidence="1" id="KW-0812">Transmembrane</keyword>
<keyword evidence="3" id="KW-1185">Reference proteome</keyword>
<evidence type="ECO:0000313" key="2">
    <source>
        <dbReference type="EMBL" id="KAK7031040.1"/>
    </source>
</evidence>
<comment type="caution">
    <text evidence="2">The sequence shown here is derived from an EMBL/GenBank/DDBJ whole genome shotgun (WGS) entry which is preliminary data.</text>
</comment>
<keyword evidence="1" id="KW-1133">Transmembrane helix</keyword>
<name>A0AAW0BX91_9AGAR</name>
<organism evidence="2 3">
    <name type="scientific">Paramarasmius palmivorus</name>
    <dbReference type="NCBI Taxonomy" id="297713"/>
    <lineage>
        <taxon>Eukaryota</taxon>
        <taxon>Fungi</taxon>
        <taxon>Dikarya</taxon>
        <taxon>Basidiomycota</taxon>
        <taxon>Agaricomycotina</taxon>
        <taxon>Agaricomycetes</taxon>
        <taxon>Agaricomycetidae</taxon>
        <taxon>Agaricales</taxon>
        <taxon>Marasmiineae</taxon>
        <taxon>Marasmiaceae</taxon>
        <taxon>Paramarasmius</taxon>
    </lineage>
</organism>
<feature type="transmembrane region" description="Helical" evidence="1">
    <location>
        <begin position="573"/>
        <end position="594"/>
    </location>
</feature>
<protein>
    <submittedName>
        <fullName evidence="2">Uncharacterized protein</fullName>
    </submittedName>
</protein>
<sequence length="766" mass="86071">MEKSTHPDTSIDIYELPELHSPFHVPKRSAIARLFVEDPGVKGCGWFHSYREDRFHVLANILRVLCNIILAPVLVISLWNAVGTIAYNLVKASWQDEAFDVHDAVLQNPPGEDDLMEPNSTNLGPPVTTLKPVNDSGGRGGFHPTSNDVYEATDFEPRWMLRVVIREGQYSSHDQVEWTEEHRGTGYTALSYDMEAAYTLFKEAGQTLRDPPDGKRKFSLRDRRQIAKEFLKEYCSAIRRNQKVDPDREEFLWLDEFCLSREREPVAGEEKGDEAERKEVAKERSEELGRLADIFRGADTVVVFCDKVNCDHVKLACRWANRLFTLGEILHASKTQRMTRRLVTGRPQSYLYPESGRSFRERMMHDAAMAGKWHLHSILRQSNNSGSDTWQMAIHALIVEAIRRDRESGYNHHEYLGKGLNGLLPRRAKLQHLKGKDGWADLAWLLELNQGFYNQAALAAVCCLPDKPEAGNGWLGPPIEPRAGNERLEPLASAFTVSGINKGGKPIAPLNIVGAQTIGLHPALKRDSMALYHNPRLKKTKRVSLSLLFLCWLCGFVMLVFGSRIYIRVGGIAMIWMSSIVFNGVRLIIGTMYLERSGWVFLSDRKTNDGSKGDLPWGMEPEKKINQLDRSLDRFIEWGDRQMAPNWDVPAHQYMQGHLVDLRTGVKARVVVSEKPNSMVVLGIHGSGVTYMLLNRSRNIHDVAAKVGLVNLPPFTLAATEKTGSVRVGQGEFTETVEAPPWKKLIGAAAELKDAAVAVTVAEALV</sequence>
<dbReference type="EMBL" id="JAYKXP010000072">
    <property type="protein sequence ID" value="KAK7031040.1"/>
    <property type="molecule type" value="Genomic_DNA"/>
</dbReference>
<reference evidence="2 3" key="1">
    <citation type="submission" date="2024-01" db="EMBL/GenBank/DDBJ databases">
        <title>A draft genome for a cacao thread blight-causing isolate of Paramarasmius palmivorus.</title>
        <authorList>
            <person name="Baruah I.K."/>
            <person name="Bukari Y."/>
            <person name="Amoako-Attah I."/>
            <person name="Meinhardt L.W."/>
            <person name="Bailey B.A."/>
            <person name="Cohen S.P."/>
        </authorList>
    </citation>
    <scope>NUCLEOTIDE SEQUENCE [LARGE SCALE GENOMIC DNA]</scope>
    <source>
        <strain evidence="2 3">GH-12</strain>
    </source>
</reference>
<accession>A0AAW0BX91</accession>
<feature type="transmembrane region" description="Helical" evidence="1">
    <location>
        <begin position="545"/>
        <end position="567"/>
    </location>
</feature>
<dbReference type="AlphaFoldDB" id="A0AAW0BX91"/>
<evidence type="ECO:0000313" key="3">
    <source>
        <dbReference type="Proteomes" id="UP001383192"/>
    </source>
</evidence>
<evidence type="ECO:0000256" key="1">
    <source>
        <dbReference type="SAM" id="Phobius"/>
    </source>
</evidence>
<dbReference type="Proteomes" id="UP001383192">
    <property type="component" value="Unassembled WGS sequence"/>
</dbReference>